<feature type="domain" description="K-box" evidence="3">
    <location>
        <begin position="25"/>
        <end position="129"/>
    </location>
</feature>
<keyword evidence="1" id="KW-0175">Coiled coil</keyword>
<accession>A0A9Q0JG38</accession>
<gene>
    <name evidence="4" type="ORF">Tsubulata_009256</name>
</gene>
<dbReference type="GO" id="GO:0003700">
    <property type="term" value="F:DNA-binding transcription factor activity"/>
    <property type="evidence" value="ECO:0007669"/>
    <property type="project" value="InterPro"/>
</dbReference>
<evidence type="ECO:0000313" key="5">
    <source>
        <dbReference type="Proteomes" id="UP001141552"/>
    </source>
</evidence>
<sequence>MKSVIERFNKMKEEHQQLLNPASEVKFWQGEATILRQQLQNLQENHRQLMGEQLYGLSVKDLQNLENQLEMSLKGIRIKKEQMLADEIKELSRKLLLNKTGQPYPSRKYRIIQEGKPHTQRKYGIVHEGEMIYSSRDENATTRNASITLDFNSGKHSHVPIHLQLSRPDQQDHESQQRPSK</sequence>
<reference evidence="4" key="1">
    <citation type="submission" date="2022-02" db="EMBL/GenBank/DDBJ databases">
        <authorList>
            <person name="Henning P.M."/>
            <person name="McCubbin A.G."/>
            <person name="Shore J.S."/>
        </authorList>
    </citation>
    <scope>NUCLEOTIDE SEQUENCE</scope>
    <source>
        <strain evidence="4">F60SS</strain>
        <tissue evidence="4">Leaves</tissue>
    </source>
</reference>
<comment type="caution">
    <text evidence="4">The sequence shown here is derived from an EMBL/GenBank/DDBJ whole genome shotgun (WGS) entry which is preliminary data.</text>
</comment>
<reference evidence="4" key="2">
    <citation type="journal article" date="2023" name="Plants (Basel)">
        <title>Annotation of the Turnera subulata (Passifloraceae) Draft Genome Reveals the S-Locus Evolved after the Divergence of Turneroideae from Passifloroideae in a Stepwise Manner.</title>
        <authorList>
            <person name="Henning P.M."/>
            <person name="Roalson E.H."/>
            <person name="Mir W."/>
            <person name="McCubbin A.G."/>
            <person name="Shore J.S."/>
        </authorList>
    </citation>
    <scope>NUCLEOTIDE SEQUENCE</scope>
    <source>
        <strain evidence="4">F60SS</strain>
    </source>
</reference>
<dbReference type="OrthoDB" id="1898716at2759"/>
<dbReference type="InterPro" id="IPR002487">
    <property type="entry name" value="TF_Kbox"/>
</dbReference>
<evidence type="ECO:0000256" key="1">
    <source>
        <dbReference type="SAM" id="Coils"/>
    </source>
</evidence>
<feature type="region of interest" description="Disordered" evidence="2">
    <location>
        <begin position="162"/>
        <end position="181"/>
    </location>
</feature>
<dbReference type="AlphaFoldDB" id="A0A9Q0JG38"/>
<dbReference type="PROSITE" id="PS51297">
    <property type="entry name" value="K_BOX"/>
    <property type="match status" value="1"/>
</dbReference>
<dbReference type="GO" id="GO:0005634">
    <property type="term" value="C:nucleus"/>
    <property type="evidence" value="ECO:0007669"/>
    <property type="project" value="InterPro"/>
</dbReference>
<organism evidence="4 5">
    <name type="scientific">Turnera subulata</name>
    <dbReference type="NCBI Taxonomy" id="218843"/>
    <lineage>
        <taxon>Eukaryota</taxon>
        <taxon>Viridiplantae</taxon>
        <taxon>Streptophyta</taxon>
        <taxon>Embryophyta</taxon>
        <taxon>Tracheophyta</taxon>
        <taxon>Spermatophyta</taxon>
        <taxon>Magnoliopsida</taxon>
        <taxon>eudicotyledons</taxon>
        <taxon>Gunneridae</taxon>
        <taxon>Pentapetalae</taxon>
        <taxon>rosids</taxon>
        <taxon>fabids</taxon>
        <taxon>Malpighiales</taxon>
        <taxon>Passifloraceae</taxon>
        <taxon>Turnera</taxon>
    </lineage>
</organism>
<keyword evidence="5" id="KW-1185">Reference proteome</keyword>
<feature type="coiled-coil region" evidence="1">
    <location>
        <begin position="25"/>
        <end position="82"/>
    </location>
</feature>
<protein>
    <recommendedName>
        <fullName evidence="3">K-box domain-containing protein</fullName>
    </recommendedName>
</protein>
<proteinExistence type="predicted"/>
<dbReference type="Proteomes" id="UP001141552">
    <property type="component" value="Unassembled WGS sequence"/>
</dbReference>
<evidence type="ECO:0000313" key="4">
    <source>
        <dbReference type="EMBL" id="KAJ4840419.1"/>
    </source>
</evidence>
<name>A0A9Q0JG38_9ROSI</name>
<evidence type="ECO:0000259" key="3">
    <source>
        <dbReference type="PROSITE" id="PS51297"/>
    </source>
</evidence>
<dbReference type="EMBL" id="JAKUCV010003046">
    <property type="protein sequence ID" value="KAJ4840419.1"/>
    <property type="molecule type" value="Genomic_DNA"/>
</dbReference>
<dbReference type="Pfam" id="PF01486">
    <property type="entry name" value="K-box"/>
    <property type="match status" value="1"/>
</dbReference>
<evidence type="ECO:0000256" key="2">
    <source>
        <dbReference type="SAM" id="MobiDB-lite"/>
    </source>
</evidence>
<feature type="compositionally biased region" description="Basic and acidic residues" evidence="2">
    <location>
        <begin position="169"/>
        <end position="181"/>
    </location>
</feature>